<dbReference type="STRING" id="229203.SAMN05444338_11195"/>
<dbReference type="InterPro" id="IPR009003">
    <property type="entry name" value="Peptidase_S1_PA"/>
</dbReference>
<reference evidence="3" key="1">
    <citation type="submission" date="2016-10" db="EMBL/GenBank/DDBJ databases">
        <authorList>
            <person name="Varghese N."/>
            <person name="Submissions S."/>
        </authorList>
    </citation>
    <scope>NUCLEOTIDE SEQUENCE [LARGE SCALE GENOMIC DNA]</scope>
    <source>
        <strain evidence="3">DSM 15718</strain>
    </source>
</reference>
<evidence type="ECO:0000313" key="3">
    <source>
        <dbReference type="Proteomes" id="UP000198569"/>
    </source>
</evidence>
<evidence type="ECO:0000313" key="2">
    <source>
        <dbReference type="EMBL" id="SDX52554.1"/>
    </source>
</evidence>
<dbReference type="EMBL" id="FNMV01000011">
    <property type="protein sequence ID" value="SDX52554.1"/>
    <property type="molecule type" value="Genomic_DNA"/>
</dbReference>
<dbReference type="Proteomes" id="UP000198569">
    <property type="component" value="Unassembled WGS sequence"/>
</dbReference>
<protein>
    <recommendedName>
        <fullName evidence="1">ABC-three component systems C-terminal domain-containing protein</fullName>
    </recommendedName>
</protein>
<gene>
    <name evidence="2" type="ORF">SAMN05444338_11195</name>
</gene>
<organism evidence="2 3">
    <name type="scientific">Flavobacterium degerlachei</name>
    <dbReference type="NCBI Taxonomy" id="229203"/>
    <lineage>
        <taxon>Bacteria</taxon>
        <taxon>Pseudomonadati</taxon>
        <taxon>Bacteroidota</taxon>
        <taxon>Flavobacteriia</taxon>
        <taxon>Flavobacteriales</taxon>
        <taxon>Flavobacteriaceae</taxon>
        <taxon>Flavobacterium</taxon>
    </lineage>
</organism>
<sequence>MPSIEDKLRFFAVKVNNGSGVIFQPNTTEYTYILSVKHNVEKEDKSILDIGDIIVKRNNEEIVVVNQAIAHENLDLIILIVPYIGNPNFILTTSEPIRDEELNIFGYPDYLKTQLIKTTNLVCKCGLAQVPNISYEITSNNPMYSFNRGAQQNVIGFSGSGIFKINGENLILKGIFPRLNDPEGAHSKINGLYIAGLNEIIRKNGLLELLPDYMCNFSFLKNDAFALQAGFASSNIEFTKNFLISKTQDVINSTLTPNEIKNLFKNRLVLFNQDESFLQSRGIWILWLEFLTILNIVKKENYTIEKIKEIFNNIRLISVDGDGDWSDQLTNMVYSDYRGLKKDGIVIIGISKPPADDETYILDKRIPHIANAIKDNKKSHDRGLLQIDDGISFPLEDYKFIHIEYFKKKSIIKKHAQYADILDDDVLLQKLIIEYKILIEDEQKYN</sequence>
<dbReference type="OrthoDB" id="623545at2"/>
<dbReference type="Pfam" id="PF20280">
    <property type="entry name" value="CTD4"/>
    <property type="match status" value="1"/>
</dbReference>
<keyword evidence="3" id="KW-1185">Reference proteome</keyword>
<name>A0A1H3CG37_9FLAO</name>
<proteinExistence type="predicted"/>
<accession>A0A1H3CG37</accession>
<evidence type="ECO:0000259" key="1">
    <source>
        <dbReference type="Pfam" id="PF20280"/>
    </source>
</evidence>
<dbReference type="InterPro" id="IPR046916">
    <property type="entry name" value="ABC-3C_CTD4"/>
</dbReference>
<dbReference type="AlphaFoldDB" id="A0A1H3CG37"/>
<dbReference type="SUPFAM" id="SSF50494">
    <property type="entry name" value="Trypsin-like serine proteases"/>
    <property type="match status" value="1"/>
</dbReference>
<feature type="domain" description="ABC-three component systems C-terminal" evidence="1">
    <location>
        <begin position="194"/>
        <end position="412"/>
    </location>
</feature>
<dbReference type="RefSeq" id="WP_091433645.1">
    <property type="nucleotide sequence ID" value="NZ_FNMV01000011.1"/>
</dbReference>